<keyword evidence="4" id="KW-1185">Reference proteome</keyword>
<evidence type="ECO:0008006" key="5">
    <source>
        <dbReference type="Google" id="ProtNLM"/>
    </source>
</evidence>
<sequence length="191" mass="20653">MILKIVLNFLTPVLCTQIYQNCSCVLGGLAAIGVCDYGCSHMYGYVISGGLRLLVTTLGSIPKLIILMRGRGCEKMCGGPVESGWEKGFGGPVEGWLLAPIVFGSLIDNTCLIWDIKCHARGRCLLYDNDMFRLKFQGYAGLFLACSLAFQLIAYVYARCTRCLDTDAKGEDGAPTVEMTLVVNGNATVDA</sequence>
<dbReference type="InterPro" id="IPR004156">
    <property type="entry name" value="OATP"/>
</dbReference>
<dbReference type="AlphaFoldDB" id="A0A8S3Z182"/>
<keyword evidence="1" id="KW-1133">Transmembrane helix</keyword>
<dbReference type="Pfam" id="PF03137">
    <property type="entry name" value="OATP"/>
    <property type="match status" value="1"/>
</dbReference>
<keyword evidence="1" id="KW-0472">Membrane</keyword>
<accession>A0A8S3Z182</accession>
<comment type="caution">
    <text evidence="3">The sequence shown here is derived from an EMBL/GenBank/DDBJ whole genome shotgun (WGS) entry which is preliminary data.</text>
</comment>
<evidence type="ECO:0000313" key="4">
    <source>
        <dbReference type="Proteomes" id="UP000678393"/>
    </source>
</evidence>
<feature type="transmembrane region" description="Helical" evidence="1">
    <location>
        <begin position="139"/>
        <end position="158"/>
    </location>
</feature>
<dbReference type="GO" id="GO:0016323">
    <property type="term" value="C:basolateral plasma membrane"/>
    <property type="evidence" value="ECO:0007669"/>
    <property type="project" value="TreeGrafter"/>
</dbReference>
<evidence type="ECO:0000313" key="3">
    <source>
        <dbReference type="EMBL" id="CAG5123253.1"/>
    </source>
</evidence>
<name>A0A8S3Z182_9EUPU</name>
<reference evidence="3" key="1">
    <citation type="submission" date="2021-04" db="EMBL/GenBank/DDBJ databases">
        <authorList>
            <consortium name="Molecular Ecology Group"/>
        </authorList>
    </citation>
    <scope>NUCLEOTIDE SEQUENCE</scope>
</reference>
<evidence type="ECO:0000256" key="2">
    <source>
        <dbReference type="SAM" id="SignalP"/>
    </source>
</evidence>
<dbReference type="GO" id="GO:0015347">
    <property type="term" value="F:sodium-independent organic anion transmembrane transporter activity"/>
    <property type="evidence" value="ECO:0007669"/>
    <property type="project" value="TreeGrafter"/>
</dbReference>
<keyword evidence="2" id="KW-0732">Signal</keyword>
<dbReference type="PANTHER" id="PTHR11388">
    <property type="entry name" value="ORGANIC ANION TRANSPORTER"/>
    <property type="match status" value="1"/>
</dbReference>
<keyword evidence="1" id="KW-0812">Transmembrane</keyword>
<dbReference type="EMBL" id="CAJHNH020001484">
    <property type="protein sequence ID" value="CAG5123253.1"/>
    <property type="molecule type" value="Genomic_DNA"/>
</dbReference>
<organism evidence="3 4">
    <name type="scientific">Candidula unifasciata</name>
    <dbReference type="NCBI Taxonomy" id="100452"/>
    <lineage>
        <taxon>Eukaryota</taxon>
        <taxon>Metazoa</taxon>
        <taxon>Spiralia</taxon>
        <taxon>Lophotrochozoa</taxon>
        <taxon>Mollusca</taxon>
        <taxon>Gastropoda</taxon>
        <taxon>Heterobranchia</taxon>
        <taxon>Euthyneura</taxon>
        <taxon>Panpulmonata</taxon>
        <taxon>Eupulmonata</taxon>
        <taxon>Stylommatophora</taxon>
        <taxon>Helicina</taxon>
        <taxon>Helicoidea</taxon>
        <taxon>Geomitridae</taxon>
        <taxon>Candidula</taxon>
    </lineage>
</organism>
<feature type="chain" id="PRO_5035799448" description="Solute carrier organic anion transporter family member 4A1" evidence="2">
    <location>
        <begin position="16"/>
        <end position="191"/>
    </location>
</feature>
<dbReference type="PANTHER" id="PTHR11388:SF157">
    <property type="entry name" value="SOLUTE CARRIER ORGANIC ANION TRANSPORTER FAMILY MEMBER 2A1-LIKE"/>
    <property type="match status" value="1"/>
</dbReference>
<gene>
    <name evidence="3" type="ORF">CUNI_LOCUS8811</name>
</gene>
<feature type="signal peptide" evidence="2">
    <location>
        <begin position="1"/>
        <end position="15"/>
    </location>
</feature>
<dbReference type="OrthoDB" id="6099649at2759"/>
<proteinExistence type="predicted"/>
<protein>
    <recommendedName>
        <fullName evidence="5">Solute carrier organic anion transporter family member 4A1</fullName>
    </recommendedName>
</protein>
<dbReference type="GO" id="GO:0043252">
    <property type="term" value="P:sodium-independent organic anion transport"/>
    <property type="evidence" value="ECO:0007669"/>
    <property type="project" value="TreeGrafter"/>
</dbReference>
<dbReference type="Proteomes" id="UP000678393">
    <property type="component" value="Unassembled WGS sequence"/>
</dbReference>
<evidence type="ECO:0000256" key="1">
    <source>
        <dbReference type="SAM" id="Phobius"/>
    </source>
</evidence>